<feature type="transmembrane region" description="Helical" evidence="1">
    <location>
        <begin position="24"/>
        <end position="42"/>
    </location>
</feature>
<gene>
    <name evidence="2" type="ORF">NBO_38g0010</name>
</gene>
<dbReference type="AlphaFoldDB" id="R0M7X5"/>
<keyword evidence="1" id="KW-1133">Transmembrane helix</keyword>
<sequence>MLREVGGCIRVEWNMDAIGFKNDLLCLIILIFPIPSLNPLTIRYPPLPFFPYPYPLPPPFFPSNTPP</sequence>
<evidence type="ECO:0000256" key="1">
    <source>
        <dbReference type="SAM" id="Phobius"/>
    </source>
</evidence>
<keyword evidence="1" id="KW-0472">Membrane</keyword>
<proteinExistence type="predicted"/>
<keyword evidence="3" id="KW-1185">Reference proteome</keyword>
<evidence type="ECO:0000313" key="3">
    <source>
        <dbReference type="Proteomes" id="UP000016927"/>
    </source>
</evidence>
<dbReference type="Proteomes" id="UP000016927">
    <property type="component" value="Unassembled WGS sequence"/>
</dbReference>
<dbReference type="VEuPathDB" id="MicrosporidiaDB:NBO_38g0010"/>
<name>R0M7X5_NOSB1</name>
<accession>R0M7X5</accession>
<dbReference type="HOGENOM" id="CLU_2813051_0_0_1"/>
<dbReference type="EMBL" id="KB908946">
    <property type="protein sequence ID" value="EOB14099.1"/>
    <property type="molecule type" value="Genomic_DNA"/>
</dbReference>
<reference evidence="2 3" key="1">
    <citation type="journal article" date="2013" name="BMC Genomics">
        <title>Comparative genomics of parasitic silkworm microsporidia reveal an association between genome expansion and host adaptation.</title>
        <authorList>
            <person name="Pan G."/>
            <person name="Xu J."/>
            <person name="Li T."/>
            <person name="Xia Q."/>
            <person name="Liu S.L."/>
            <person name="Zhang G."/>
            <person name="Li S."/>
            <person name="Li C."/>
            <person name="Liu H."/>
            <person name="Yang L."/>
            <person name="Liu T."/>
            <person name="Zhang X."/>
            <person name="Wu Z."/>
            <person name="Fan W."/>
            <person name="Dang X."/>
            <person name="Xiang H."/>
            <person name="Tao M."/>
            <person name="Li Y."/>
            <person name="Hu J."/>
            <person name="Li Z."/>
            <person name="Lin L."/>
            <person name="Luo J."/>
            <person name="Geng L."/>
            <person name="Wang L."/>
            <person name="Long M."/>
            <person name="Wan Y."/>
            <person name="He N."/>
            <person name="Zhang Z."/>
            <person name="Lu C."/>
            <person name="Keeling P.J."/>
            <person name="Wang J."/>
            <person name="Xiang Z."/>
            <person name="Zhou Z."/>
        </authorList>
    </citation>
    <scope>NUCLEOTIDE SEQUENCE [LARGE SCALE GENOMIC DNA]</scope>
    <source>
        <strain evidence="3">CQ1 / CVCC 102059</strain>
    </source>
</reference>
<organism evidence="2 3">
    <name type="scientific">Nosema bombycis (strain CQ1 / CVCC 102059)</name>
    <name type="common">Microsporidian parasite</name>
    <name type="synonym">Pebrine of silkworm</name>
    <dbReference type="NCBI Taxonomy" id="578461"/>
    <lineage>
        <taxon>Eukaryota</taxon>
        <taxon>Fungi</taxon>
        <taxon>Fungi incertae sedis</taxon>
        <taxon>Microsporidia</taxon>
        <taxon>Nosematidae</taxon>
        <taxon>Nosema</taxon>
    </lineage>
</organism>
<protein>
    <submittedName>
        <fullName evidence="2">Uncharacterized protein</fullName>
    </submittedName>
</protein>
<evidence type="ECO:0000313" key="2">
    <source>
        <dbReference type="EMBL" id="EOB14099.1"/>
    </source>
</evidence>
<keyword evidence="1" id="KW-0812">Transmembrane</keyword>